<evidence type="ECO:0000313" key="1">
    <source>
        <dbReference type="EMBL" id="ASY64653.1"/>
    </source>
</evidence>
<dbReference type="Proteomes" id="UP000217211">
    <property type="component" value="Chromosome"/>
</dbReference>
<name>A0A249PFC7_9HYPH</name>
<organism evidence="1 2">
    <name type="scientific">Sinorhizobium sojae CCBAU 05684</name>
    <dbReference type="NCBI Taxonomy" id="716928"/>
    <lineage>
        <taxon>Bacteria</taxon>
        <taxon>Pseudomonadati</taxon>
        <taxon>Pseudomonadota</taxon>
        <taxon>Alphaproteobacteria</taxon>
        <taxon>Hyphomicrobiales</taxon>
        <taxon>Rhizobiaceae</taxon>
        <taxon>Sinorhizobium/Ensifer group</taxon>
        <taxon>Sinorhizobium</taxon>
    </lineage>
</organism>
<dbReference type="EMBL" id="CP023067">
    <property type="protein sequence ID" value="ASY64653.1"/>
    <property type="molecule type" value="Genomic_DNA"/>
</dbReference>
<gene>
    <name evidence="1" type="ORF">SJ05684_c32310</name>
</gene>
<proteinExistence type="predicted"/>
<dbReference type="AlphaFoldDB" id="A0A249PFC7"/>
<protein>
    <submittedName>
        <fullName evidence="1">Uncharacterized protein</fullName>
    </submittedName>
</protein>
<accession>A0A249PFC7</accession>
<sequence length="50" mass="5548">MVDVRDDRDVTNAHTLISEVLGARQGGRRFFSCRAHTGFFAGAKGGRRVR</sequence>
<reference evidence="1 2" key="1">
    <citation type="submission" date="2017-08" db="EMBL/GenBank/DDBJ databases">
        <title>Multipartite genome sequences of Sinorhizobium species nodulating soybeans.</title>
        <authorList>
            <person name="Tian C.F."/>
        </authorList>
    </citation>
    <scope>NUCLEOTIDE SEQUENCE [LARGE SCALE GENOMIC DNA]</scope>
    <source>
        <strain evidence="1 2">CCBAU 05684</strain>
    </source>
</reference>
<evidence type="ECO:0000313" key="2">
    <source>
        <dbReference type="Proteomes" id="UP000217211"/>
    </source>
</evidence>
<keyword evidence="2" id="KW-1185">Reference proteome</keyword>
<dbReference type="KEGG" id="esj:SJ05684_c32310"/>